<keyword evidence="3" id="KW-1015">Disulfide bond</keyword>
<evidence type="ECO:0000313" key="11">
    <source>
        <dbReference type="RefSeq" id="XP_053538508.1"/>
    </source>
</evidence>
<dbReference type="SMART" id="SM00042">
    <property type="entry name" value="CUB"/>
    <property type="match status" value="2"/>
</dbReference>
<feature type="domain" description="CUB" evidence="7">
    <location>
        <begin position="270"/>
        <end position="377"/>
    </location>
</feature>
<dbReference type="Pfam" id="PF00100">
    <property type="entry name" value="Zona_pellucida"/>
    <property type="match status" value="1"/>
</dbReference>
<feature type="domain" description="SMB" evidence="8">
    <location>
        <begin position="24"/>
        <end position="63"/>
    </location>
</feature>
<keyword evidence="4" id="KW-0325">Glycoprotein</keyword>
<dbReference type="InterPro" id="IPR048290">
    <property type="entry name" value="ZP_chr"/>
</dbReference>
<evidence type="ECO:0000259" key="9">
    <source>
        <dbReference type="PROSITE" id="PS51034"/>
    </source>
</evidence>
<dbReference type="GeneID" id="108269533"/>
<dbReference type="SMART" id="SM00241">
    <property type="entry name" value="ZP"/>
    <property type="match status" value="1"/>
</dbReference>
<dbReference type="InterPro" id="IPR036024">
    <property type="entry name" value="Somatomedin_B-like_dom_sf"/>
</dbReference>
<dbReference type="FunFam" id="2.60.120.290:FF:000005">
    <property type="entry name" value="Procollagen C-endopeptidase enhancer 1"/>
    <property type="match status" value="1"/>
</dbReference>
<keyword evidence="2" id="KW-0677">Repeat</keyword>
<gene>
    <name evidence="11" type="primary">LOC108269533</name>
</gene>
<dbReference type="PROSITE" id="PS50958">
    <property type="entry name" value="SMB_2"/>
    <property type="match status" value="6"/>
</dbReference>
<dbReference type="PROSITE" id="PS51034">
    <property type="entry name" value="ZP_2"/>
    <property type="match status" value="1"/>
</dbReference>
<keyword evidence="10" id="KW-1185">Reference proteome</keyword>
<feature type="domain" description="SMB" evidence="8">
    <location>
        <begin position="221"/>
        <end position="260"/>
    </location>
</feature>
<dbReference type="PANTHER" id="PTHR14002:SF38">
    <property type="entry name" value="CUB AND ZONA PELLUCIDA-LIKE DOMAIN-CONTAINING PROTEIN 1"/>
    <property type="match status" value="1"/>
</dbReference>
<evidence type="ECO:0000259" key="7">
    <source>
        <dbReference type="PROSITE" id="PS01180"/>
    </source>
</evidence>
<dbReference type="RefSeq" id="XP_053538508.1">
    <property type="nucleotide sequence ID" value="XM_053682533.1"/>
</dbReference>
<dbReference type="Gene3D" id="2.60.40.4100">
    <property type="entry name" value="Zona pellucida, ZP-C domain"/>
    <property type="match status" value="1"/>
</dbReference>
<dbReference type="InterPro" id="IPR055355">
    <property type="entry name" value="ZP-C"/>
</dbReference>
<evidence type="ECO:0000256" key="5">
    <source>
        <dbReference type="PROSITE-ProRule" id="PRU00059"/>
    </source>
</evidence>
<feature type="chain" id="PRO_5039903100" evidence="6">
    <location>
        <begin position="21"/>
        <end position="823"/>
    </location>
</feature>
<dbReference type="InterPro" id="IPR001507">
    <property type="entry name" value="ZP_dom"/>
</dbReference>
<evidence type="ECO:0000256" key="6">
    <source>
        <dbReference type="SAM" id="SignalP"/>
    </source>
</evidence>
<sequence>MEFGFVIFLLSSALFGHSSGFTTDHYSCWYNCGYNLGSCSCTSDCQYYGNCCPDYYDYCGSTTAPETPETTGHNSCLYNCGYNSGSCSCTSSCQYYGNCCPDYYDYCGSTTAPEISETTDHYSCRYNCGYYLGSCSCTSSCQYYGNCCPDYYDYCGSTTAPETPETTGHYSCRYNCGSHFGSCSCTSSCQYYGNCCPDYHDYCFTTTTEPDVTTEETPTIDYITCRDRCGHDGGICSCTSSCQYGGYCCDDYEYYCTNSTVTPTAGGAPCGGNLTQSRGEFFSPNYPNNYPNYAHCTWSLLAGELQVVSLNFTFVDLESGYDFIRVYDGPTAQHSLLGSVSGTQRATFNSSSRYMTVVFSTDGSVTRQGFRAEWAFKSAPMCKDRCGSSYSSCSCESSCERYGRCCHDYYDYCYYVTPTPVPACGGSLQGSGSISSPYYPSYYHDNAYCVWQLSAPAGQTVFLSFQDLDLDRCCYCDYVSVYDGPSTASRLIGKLCQNSTSHLDFQSSSSYMTVMFRSDYSGVGRGFKAYFSSSLTQNTGRVDCSSDSMNIAIRKSYLDSLGFSWYDLYLDDHRCRASTDNYYVTFNFPLHSCSTRRKTENGRISYTNNVRAAQSTSGEITRHDTEFLLVVRCVMERDSSVGILYEAKEITNATISGTGRFNTTMAFYPSSNFYYPITDSPYRVNLNQQLYVQVQLTQAEPSLHLFMDSCVASPNHDYSSRTYDLIRNGCQRDNTVNIYRNGNRYFAQFSFSAFKFLRTHNQVFLKCDVVICPDNDYNSRCRQGCRYRRKRSTSSDHHTEVLTLGPITLKAPEEAEAKTEDKE</sequence>
<evidence type="ECO:0000256" key="4">
    <source>
        <dbReference type="ARBA" id="ARBA00023180"/>
    </source>
</evidence>
<dbReference type="OrthoDB" id="10063988at2759"/>
<dbReference type="FunFam" id="2.60.40.4100:FF:000005">
    <property type="entry name" value="Deleted in malignant brain tumors 1"/>
    <property type="match status" value="1"/>
</dbReference>
<dbReference type="SMART" id="SM00201">
    <property type="entry name" value="SO"/>
    <property type="match status" value="6"/>
</dbReference>
<dbReference type="InterPro" id="IPR035914">
    <property type="entry name" value="Sperma_CUB_dom_sf"/>
</dbReference>
<dbReference type="PANTHER" id="PTHR14002">
    <property type="entry name" value="ENDOGLIN/TGF-BETA RECEPTOR TYPE III"/>
    <property type="match status" value="1"/>
</dbReference>
<reference evidence="11" key="2">
    <citation type="submission" date="2025-08" db="UniProtKB">
        <authorList>
            <consortium name="RefSeq"/>
        </authorList>
    </citation>
    <scope>IDENTIFICATION</scope>
    <source>
        <tissue evidence="11">Blood</tissue>
    </source>
</reference>
<name>A0A9F7RN47_ICTPU</name>
<dbReference type="SUPFAM" id="SSF49854">
    <property type="entry name" value="Spermadhesin, CUB domain"/>
    <property type="match status" value="2"/>
</dbReference>
<dbReference type="InterPro" id="IPR000859">
    <property type="entry name" value="CUB_dom"/>
</dbReference>
<dbReference type="InterPro" id="IPR001212">
    <property type="entry name" value="Somatomedin_B_dom"/>
</dbReference>
<feature type="domain" description="SMB" evidence="8">
    <location>
        <begin position="168"/>
        <end position="211"/>
    </location>
</feature>
<dbReference type="Proteomes" id="UP000221080">
    <property type="component" value="Chromosome 9"/>
</dbReference>
<dbReference type="FunFam" id="2.60.120.290:FF:000013">
    <property type="entry name" value="Membrane frizzled-related protein"/>
    <property type="match status" value="1"/>
</dbReference>
<evidence type="ECO:0000256" key="3">
    <source>
        <dbReference type="ARBA" id="ARBA00023157"/>
    </source>
</evidence>
<accession>A0A9F7RN47</accession>
<dbReference type="PROSITE" id="PS01180">
    <property type="entry name" value="CUB"/>
    <property type="match status" value="2"/>
</dbReference>
<feature type="signal peptide" evidence="6">
    <location>
        <begin position="1"/>
        <end position="20"/>
    </location>
</feature>
<dbReference type="Gene3D" id="2.60.120.290">
    <property type="entry name" value="Spermadhesin, CUB domain"/>
    <property type="match status" value="2"/>
</dbReference>
<comment type="caution">
    <text evidence="5">Lacks conserved residue(s) required for the propagation of feature annotation.</text>
</comment>
<feature type="domain" description="CUB" evidence="7">
    <location>
        <begin position="413"/>
        <end position="534"/>
    </location>
</feature>
<organism evidence="10 11">
    <name type="scientific">Ictalurus punctatus</name>
    <name type="common">Channel catfish</name>
    <name type="synonym">Silurus punctatus</name>
    <dbReference type="NCBI Taxonomy" id="7998"/>
    <lineage>
        <taxon>Eukaryota</taxon>
        <taxon>Metazoa</taxon>
        <taxon>Chordata</taxon>
        <taxon>Craniata</taxon>
        <taxon>Vertebrata</taxon>
        <taxon>Euteleostomi</taxon>
        <taxon>Actinopterygii</taxon>
        <taxon>Neopterygii</taxon>
        <taxon>Teleostei</taxon>
        <taxon>Ostariophysi</taxon>
        <taxon>Siluriformes</taxon>
        <taxon>Ictaluridae</taxon>
        <taxon>Ictalurus</taxon>
    </lineage>
</organism>
<dbReference type="AlphaFoldDB" id="A0A9F7RN47"/>
<proteinExistence type="predicted"/>
<dbReference type="Gene3D" id="4.10.410.20">
    <property type="match status" value="5"/>
</dbReference>
<feature type="domain" description="SMB" evidence="8">
    <location>
        <begin position="72"/>
        <end position="111"/>
    </location>
</feature>
<dbReference type="PRINTS" id="PR00023">
    <property type="entry name" value="ZPELLUCIDA"/>
</dbReference>
<evidence type="ECO:0000256" key="2">
    <source>
        <dbReference type="ARBA" id="ARBA00022737"/>
    </source>
</evidence>
<dbReference type="KEGG" id="ipu:108269533"/>
<evidence type="ECO:0000313" key="10">
    <source>
        <dbReference type="Proteomes" id="UP000221080"/>
    </source>
</evidence>
<feature type="domain" description="SMB" evidence="8">
    <location>
        <begin position="120"/>
        <end position="159"/>
    </location>
</feature>
<keyword evidence="1 6" id="KW-0732">Signal</keyword>
<feature type="domain" description="SMB" evidence="8">
    <location>
        <begin position="378"/>
        <end position="417"/>
    </location>
</feature>
<dbReference type="CDD" id="cd00041">
    <property type="entry name" value="CUB"/>
    <property type="match status" value="2"/>
</dbReference>
<feature type="domain" description="ZP" evidence="9">
    <location>
        <begin position="543"/>
        <end position="788"/>
    </location>
</feature>
<reference evidence="10" key="1">
    <citation type="journal article" date="2016" name="Nat. Commun.">
        <title>The channel catfish genome sequence provides insights into the evolution of scale formation in teleosts.</title>
        <authorList>
            <person name="Liu Z."/>
            <person name="Liu S."/>
            <person name="Yao J."/>
            <person name="Bao L."/>
            <person name="Zhang J."/>
            <person name="Li Y."/>
            <person name="Jiang C."/>
            <person name="Sun L."/>
            <person name="Wang R."/>
            <person name="Zhang Y."/>
            <person name="Zhou T."/>
            <person name="Zeng Q."/>
            <person name="Fu Q."/>
            <person name="Gao S."/>
            <person name="Li N."/>
            <person name="Koren S."/>
            <person name="Jiang Y."/>
            <person name="Zimin A."/>
            <person name="Xu P."/>
            <person name="Phillippy A.M."/>
            <person name="Geng X."/>
            <person name="Song L."/>
            <person name="Sun F."/>
            <person name="Li C."/>
            <person name="Wang X."/>
            <person name="Chen A."/>
            <person name="Jin Y."/>
            <person name="Yuan Z."/>
            <person name="Yang Y."/>
            <person name="Tan S."/>
            <person name="Peatman E."/>
            <person name="Lu J."/>
            <person name="Qin Z."/>
            <person name="Dunham R."/>
            <person name="Li Z."/>
            <person name="Sonstegard T."/>
            <person name="Feng J."/>
            <person name="Danzmann R.G."/>
            <person name="Schroeder S."/>
            <person name="Scheffler B."/>
            <person name="Duke M.V."/>
            <person name="Ballard L."/>
            <person name="Kucuktas H."/>
            <person name="Kaltenboeck L."/>
            <person name="Liu H."/>
            <person name="Armbruster J."/>
            <person name="Xie Y."/>
            <person name="Kirby M.L."/>
            <person name="Tian Y."/>
            <person name="Flanagan M.E."/>
            <person name="Mu W."/>
            <person name="Waldbieser G.C."/>
        </authorList>
    </citation>
    <scope>NUCLEOTIDE SEQUENCE [LARGE SCALE GENOMIC DNA]</scope>
    <source>
        <strain evidence="10">SDA103</strain>
    </source>
</reference>
<dbReference type="PROSITE" id="PS00524">
    <property type="entry name" value="SMB_1"/>
    <property type="match status" value="6"/>
</dbReference>
<dbReference type="Pfam" id="PF00431">
    <property type="entry name" value="CUB"/>
    <property type="match status" value="2"/>
</dbReference>
<protein>
    <submittedName>
        <fullName evidence="11">CUB and zona pellucida-like domain-containing protein 1 isoform X1</fullName>
    </submittedName>
</protein>
<dbReference type="InterPro" id="IPR042235">
    <property type="entry name" value="ZP-C_dom"/>
</dbReference>
<dbReference type="Gene3D" id="2.60.40.3210">
    <property type="entry name" value="Zona pellucida, ZP-N domain"/>
    <property type="match status" value="1"/>
</dbReference>
<evidence type="ECO:0000256" key="1">
    <source>
        <dbReference type="ARBA" id="ARBA00022729"/>
    </source>
</evidence>
<dbReference type="SUPFAM" id="SSF90188">
    <property type="entry name" value="Somatomedin B domain"/>
    <property type="match status" value="6"/>
</dbReference>
<evidence type="ECO:0000259" key="8">
    <source>
        <dbReference type="PROSITE" id="PS50958"/>
    </source>
</evidence>